<dbReference type="EMBL" id="CADIKF010000018">
    <property type="protein sequence ID" value="CAB3757111.1"/>
    <property type="molecule type" value="Genomic_DNA"/>
</dbReference>
<dbReference type="AlphaFoldDB" id="A0A6J5DUY5"/>
<dbReference type="GO" id="GO:0031956">
    <property type="term" value="F:medium-chain fatty acid-CoA ligase activity"/>
    <property type="evidence" value="ECO:0007669"/>
    <property type="project" value="TreeGrafter"/>
</dbReference>
<evidence type="ECO:0000313" key="5">
    <source>
        <dbReference type="EMBL" id="CAB3757111.1"/>
    </source>
</evidence>
<reference evidence="5 6" key="1">
    <citation type="submission" date="2020-04" db="EMBL/GenBank/DDBJ databases">
        <authorList>
            <person name="De Canck E."/>
        </authorList>
    </citation>
    <scope>NUCLEOTIDE SEQUENCE [LARGE SCALE GENOMIC DNA]</scope>
    <source>
        <strain evidence="5 6">LMG 29739</strain>
    </source>
</reference>
<organism evidence="5 6">
    <name type="scientific">Paraburkholderia solisilvae</name>
    <dbReference type="NCBI Taxonomy" id="624376"/>
    <lineage>
        <taxon>Bacteria</taxon>
        <taxon>Pseudomonadati</taxon>
        <taxon>Pseudomonadota</taxon>
        <taxon>Betaproteobacteria</taxon>
        <taxon>Burkholderiales</taxon>
        <taxon>Burkholderiaceae</taxon>
        <taxon>Paraburkholderia</taxon>
    </lineage>
</organism>
<dbReference type="PROSITE" id="PS00455">
    <property type="entry name" value="AMP_BINDING"/>
    <property type="match status" value="1"/>
</dbReference>
<evidence type="ECO:0000256" key="1">
    <source>
        <dbReference type="ARBA" id="ARBA00006432"/>
    </source>
</evidence>
<keyword evidence="6" id="KW-1185">Reference proteome</keyword>
<comment type="similarity">
    <text evidence="1">Belongs to the ATP-dependent AMP-binding enzyme family.</text>
</comment>
<feature type="domain" description="AMP-dependent synthetase/ligase" evidence="3">
    <location>
        <begin position="30"/>
        <end position="370"/>
    </location>
</feature>
<dbReference type="Pfam" id="PF13193">
    <property type="entry name" value="AMP-binding_C"/>
    <property type="match status" value="1"/>
</dbReference>
<evidence type="ECO:0000256" key="2">
    <source>
        <dbReference type="ARBA" id="ARBA00022598"/>
    </source>
</evidence>
<dbReference type="InterPro" id="IPR045851">
    <property type="entry name" value="AMP-bd_C_sf"/>
</dbReference>
<dbReference type="Gene3D" id="3.30.300.30">
    <property type="match status" value="1"/>
</dbReference>
<dbReference type="InterPro" id="IPR020845">
    <property type="entry name" value="AMP-binding_CS"/>
</dbReference>
<feature type="domain" description="AMP-binding enzyme C-terminal" evidence="4">
    <location>
        <begin position="421"/>
        <end position="495"/>
    </location>
</feature>
<proteinExistence type="inferred from homology"/>
<dbReference type="RefSeq" id="WP_246270228.1">
    <property type="nucleotide sequence ID" value="NZ_CADIKF010000018.1"/>
</dbReference>
<dbReference type="Proteomes" id="UP000494329">
    <property type="component" value="Unassembled WGS sequence"/>
</dbReference>
<gene>
    <name evidence="5" type="primary">lcfB_8</name>
    <name evidence="5" type="ORF">LMG29739_02613</name>
</gene>
<dbReference type="InterPro" id="IPR042099">
    <property type="entry name" value="ANL_N_sf"/>
</dbReference>
<keyword evidence="2 5" id="KW-0436">Ligase</keyword>
<name>A0A6J5DUY5_9BURK</name>
<dbReference type="InterPro" id="IPR000873">
    <property type="entry name" value="AMP-dep_synth/lig_dom"/>
</dbReference>
<evidence type="ECO:0000259" key="4">
    <source>
        <dbReference type="Pfam" id="PF13193"/>
    </source>
</evidence>
<dbReference type="SUPFAM" id="SSF56801">
    <property type="entry name" value="Acetyl-CoA synthetase-like"/>
    <property type="match status" value="1"/>
</dbReference>
<dbReference type="EC" id="6.2.1.3" evidence="5"/>
<accession>A0A6J5DUY5</accession>
<evidence type="ECO:0000259" key="3">
    <source>
        <dbReference type="Pfam" id="PF00501"/>
    </source>
</evidence>
<evidence type="ECO:0000313" key="6">
    <source>
        <dbReference type="Proteomes" id="UP000494329"/>
    </source>
</evidence>
<sequence>MPMHSDLSDGVASLAQALTTHWYEPHVEAQTALHDGSRSLTYRQLADETAKVAANLLAQGLGQSDVLAIAMGRSLDTVIVLLAAIRCGLCPCVLEPKLPAEEIDERLSLVGAKGLVFDHAHHELVRALRLENGNNIRAIDSTQLNSRVAADAAPQAHKVDAQTPALLLFTSGSTGRPKAVELTQRALLNNALGVIEHTGLSQQDRLLHVMPIYHTNGVNNQLFAPLLAGATIIFAERFRAEDMPALIERHRPTIVTGVPTMYSRMLSQSFNPAALASLRMARCGSAPITEALHREIEAKLGCPLVVSYGLSEATCTSTMNPPHARRIGSVGTVLRGQSVQLRQVDGTMTDEPGIEGEICIAGRSVMTGYLGAADATARTVSDGWLRTGDLGRFDEGGYLSVTGRIKDVIIRGGENLSPLLIENVIVSETHVRACCVVGKPDHDLGEVPVAVVVAGADSTLQAQDILDSVRRRLSRIYVPHEVYFVEALPETAVGKVDRKSLAGLVRDGLLQAVA</sequence>
<dbReference type="PANTHER" id="PTHR43201">
    <property type="entry name" value="ACYL-COA SYNTHETASE"/>
    <property type="match status" value="1"/>
</dbReference>
<protein>
    <submittedName>
        <fullName evidence="5">Long-chain-fatty-acid--CoA ligase</fullName>
        <ecNumber evidence="5">6.2.1.3</ecNumber>
    </submittedName>
</protein>
<dbReference type="Pfam" id="PF00501">
    <property type="entry name" value="AMP-binding"/>
    <property type="match status" value="1"/>
</dbReference>
<dbReference type="PANTHER" id="PTHR43201:SF5">
    <property type="entry name" value="MEDIUM-CHAIN ACYL-COA LIGASE ACSF2, MITOCHONDRIAL"/>
    <property type="match status" value="1"/>
</dbReference>
<dbReference type="InterPro" id="IPR025110">
    <property type="entry name" value="AMP-bd_C"/>
</dbReference>
<dbReference type="GO" id="GO:0004467">
    <property type="term" value="F:long-chain fatty acid-CoA ligase activity"/>
    <property type="evidence" value="ECO:0007669"/>
    <property type="project" value="UniProtKB-EC"/>
</dbReference>
<dbReference type="Gene3D" id="3.40.50.12780">
    <property type="entry name" value="N-terminal domain of ligase-like"/>
    <property type="match status" value="1"/>
</dbReference>